<evidence type="ECO:0000313" key="2">
    <source>
        <dbReference type="Proteomes" id="UP000607197"/>
    </source>
</evidence>
<sequence length="260" mass="28095">MFDERTLHPEVEAVRDAHAPDALVLDATKDFEALPEPALDELALRTDALDPADYDPDWVPDEGPAFLDRLATRELTIGAPGDGSVAWTTQTTPPVILVKPRVQGSPEGFVAFLVAEALVEAGAGLPEHFLGFFREQYPDFADAVPGDATDTYQLAAACLDAYRGLHTRDVFESWAAESDYPVLAEAWRDAGERVQPRLDGLAREVARGSTGFSDAAELACSGVKHGLDVPTPFGALDSIAYRNHGAAYAVRWAAKLFEND</sequence>
<dbReference type="Pfam" id="PF23363">
    <property type="entry name" value="DUF7089"/>
    <property type="match status" value="1"/>
</dbReference>
<keyword evidence="2" id="KW-1185">Reference proteome</keyword>
<name>A0A830EZ05_9EURY</name>
<organism evidence="1 2">
    <name type="scientific">Halocalculus aciditolerans</name>
    <dbReference type="NCBI Taxonomy" id="1383812"/>
    <lineage>
        <taxon>Archaea</taxon>
        <taxon>Methanobacteriati</taxon>
        <taxon>Methanobacteriota</taxon>
        <taxon>Stenosarchaea group</taxon>
        <taxon>Halobacteria</taxon>
        <taxon>Halobacteriales</taxon>
        <taxon>Halobacteriaceae</taxon>
        <taxon>Halocalculus</taxon>
    </lineage>
</organism>
<dbReference type="InterPro" id="IPR055515">
    <property type="entry name" value="DUF7089"/>
</dbReference>
<reference evidence="1" key="2">
    <citation type="submission" date="2020-09" db="EMBL/GenBank/DDBJ databases">
        <authorList>
            <person name="Sun Q."/>
            <person name="Ohkuma M."/>
        </authorList>
    </citation>
    <scope>NUCLEOTIDE SEQUENCE</scope>
    <source>
        <strain evidence="1">JCM 19596</strain>
    </source>
</reference>
<dbReference type="Proteomes" id="UP000607197">
    <property type="component" value="Unassembled WGS sequence"/>
</dbReference>
<evidence type="ECO:0000313" key="1">
    <source>
        <dbReference type="EMBL" id="GGL46167.1"/>
    </source>
</evidence>
<accession>A0A830EZ05</accession>
<dbReference type="EMBL" id="BMPG01000001">
    <property type="protein sequence ID" value="GGL46167.1"/>
    <property type="molecule type" value="Genomic_DNA"/>
</dbReference>
<reference evidence="1" key="1">
    <citation type="journal article" date="2014" name="Int. J. Syst. Evol. Microbiol.">
        <title>Complete genome sequence of Corynebacterium casei LMG S-19264T (=DSM 44701T), isolated from a smear-ripened cheese.</title>
        <authorList>
            <consortium name="US DOE Joint Genome Institute (JGI-PGF)"/>
            <person name="Walter F."/>
            <person name="Albersmeier A."/>
            <person name="Kalinowski J."/>
            <person name="Ruckert C."/>
        </authorList>
    </citation>
    <scope>NUCLEOTIDE SEQUENCE</scope>
    <source>
        <strain evidence="1">JCM 19596</strain>
    </source>
</reference>
<protein>
    <submittedName>
        <fullName evidence="1">Uncharacterized protein</fullName>
    </submittedName>
</protein>
<proteinExistence type="predicted"/>
<gene>
    <name evidence="1" type="ORF">GCM10009039_00690</name>
</gene>
<dbReference type="RefSeq" id="WP_188974688.1">
    <property type="nucleotide sequence ID" value="NZ_BMPG01000001.1"/>
</dbReference>
<dbReference type="AlphaFoldDB" id="A0A830EZ05"/>
<dbReference type="OrthoDB" id="198543at2157"/>
<comment type="caution">
    <text evidence="1">The sequence shown here is derived from an EMBL/GenBank/DDBJ whole genome shotgun (WGS) entry which is preliminary data.</text>
</comment>